<organism evidence="3 4">
    <name type="scientific">Elysia chlorotica</name>
    <name type="common">Eastern emerald elysia</name>
    <name type="synonym">Sea slug</name>
    <dbReference type="NCBI Taxonomy" id="188477"/>
    <lineage>
        <taxon>Eukaryota</taxon>
        <taxon>Metazoa</taxon>
        <taxon>Spiralia</taxon>
        <taxon>Lophotrochozoa</taxon>
        <taxon>Mollusca</taxon>
        <taxon>Gastropoda</taxon>
        <taxon>Heterobranchia</taxon>
        <taxon>Euthyneura</taxon>
        <taxon>Panpulmonata</taxon>
        <taxon>Sacoglossa</taxon>
        <taxon>Placobranchoidea</taxon>
        <taxon>Plakobranchidae</taxon>
        <taxon>Elysia</taxon>
    </lineage>
</organism>
<feature type="region of interest" description="Disordered" evidence="1">
    <location>
        <begin position="203"/>
        <end position="225"/>
    </location>
</feature>
<dbReference type="EMBL" id="RQTK01001243">
    <property type="protein sequence ID" value="RUS71269.1"/>
    <property type="molecule type" value="Genomic_DNA"/>
</dbReference>
<feature type="region of interest" description="Disordered" evidence="1">
    <location>
        <begin position="129"/>
        <end position="167"/>
    </location>
</feature>
<name>A0A3S0ZN29_ELYCH</name>
<feature type="compositionally biased region" description="Basic and acidic residues" evidence="1">
    <location>
        <begin position="1022"/>
        <end position="1035"/>
    </location>
</feature>
<comment type="caution">
    <text evidence="3">The sequence shown here is derived from an EMBL/GenBank/DDBJ whole genome shotgun (WGS) entry which is preliminary data.</text>
</comment>
<feature type="compositionally biased region" description="Acidic residues" evidence="1">
    <location>
        <begin position="997"/>
        <end position="1006"/>
    </location>
</feature>
<gene>
    <name evidence="3" type="ORF">EGW08_020973</name>
</gene>
<feature type="compositionally biased region" description="Polar residues" evidence="1">
    <location>
        <begin position="782"/>
        <end position="791"/>
    </location>
</feature>
<dbReference type="CDD" id="cd18286">
    <property type="entry name" value="BTB2_POZ_BTBD8"/>
    <property type="match status" value="1"/>
</dbReference>
<dbReference type="Gene3D" id="3.30.710.10">
    <property type="entry name" value="Potassium Channel Kv1.1, Chain A"/>
    <property type="match status" value="2"/>
</dbReference>
<keyword evidence="4" id="KW-1185">Reference proteome</keyword>
<dbReference type="SUPFAM" id="SSF54695">
    <property type="entry name" value="POZ domain"/>
    <property type="match status" value="2"/>
</dbReference>
<accession>A0A3S0ZN29</accession>
<dbReference type="InterPro" id="IPR043225">
    <property type="entry name" value="BACK_BTBD8"/>
</dbReference>
<dbReference type="OrthoDB" id="409642at2759"/>
<dbReference type="AlphaFoldDB" id="A0A3S0ZN29"/>
<dbReference type="PANTHER" id="PTHR22427:SF7">
    <property type="entry name" value="GH15728P"/>
    <property type="match status" value="1"/>
</dbReference>
<reference evidence="3 4" key="1">
    <citation type="submission" date="2019-01" db="EMBL/GenBank/DDBJ databases">
        <title>A draft genome assembly of the solar-powered sea slug Elysia chlorotica.</title>
        <authorList>
            <person name="Cai H."/>
            <person name="Li Q."/>
            <person name="Fang X."/>
            <person name="Li J."/>
            <person name="Curtis N.E."/>
            <person name="Altenburger A."/>
            <person name="Shibata T."/>
            <person name="Feng M."/>
            <person name="Maeda T."/>
            <person name="Schwartz J.A."/>
            <person name="Shigenobu S."/>
            <person name="Lundholm N."/>
            <person name="Nishiyama T."/>
            <person name="Yang H."/>
            <person name="Hasebe M."/>
            <person name="Li S."/>
            <person name="Pierce S.K."/>
            <person name="Wang J."/>
        </authorList>
    </citation>
    <scope>NUCLEOTIDE SEQUENCE [LARGE SCALE GENOMIC DNA]</scope>
    <source>
        <strain evidence="3">EC2010</strain>
        <tissue evidence="3">Whole organism of an adult</tissue>
    </source>
</reference>
<dbReference type="STRING" id="188477.A0A3S0ZN29"/>
<dbReference type="Pfam" id="PF26017">
    <property type="entry name" value="BACK_BTBD8"/>
    <property type="match status" value="1"/>
</dbReference>
<evidence type="ECO:0000259" key="2">
    <source>
        <dbReference type="PROSITE" id="PS50097"/>
    </source>
</evidence>
<sequence>MMAKQKVKVSESRAMSQAFCEKNEQERSSLRTSVAETLQNDMLRLLEEELHTDLVLTNGTDSVRAHRTVLQCRHCWKDEWLSTNSDPTSSTIEVKDMTLTQLQSFVRQLYTVSDTALLVEEFSPFFPGSNHTQAPAESPPDGEGSCSDCATSNHQAGGFSGGGDAELELDPHFQLQGFEKEQTLPAGSDGVSVVTDSCTDNTCTDHGPESVELKQSQTAKISPGDFPEECTLGPDLCGISTEKSQSPEESKGENIKSSVTENKLVCAESSLATPSDNLATCRPNSVNDIESKVLSESAFASNDDTIDRQGQKSLGTGKNCSANSCLADSKGSADRITSETSSTPHPSNLQLESVADLPHEPCSRLGADLLLMYLSQENCDCRVLVGGHSFPAHKCILSARSNYFQAMLGGHWVESQGEIICLEGVMPRAVEQLLLFLYGGVLDLTSQDKGSADLVELFLVADMYGVSDMHKVLAFELRRELCHFFHKPCQACVLSAADALSLCHNFNLKDLEQRCLRWIGKYFYKIWPSKTFAGLPDSLQQLSLQWIRSQLSTSNVLDIIVECDRLTSSLPRVKWTESVLCLLTQLTDAAIEFTSTNFVQVIRMPAFLSWVKGANWKASALEGIFTSAIDSLPIDSACNVFQALLQLQATLAQEEEVKGELSQASVDGQRCDEITVLLQAMVERCERFLRMHIHKVMRSREWPELPRPVQSRIMETSAYLSLVDLPEVKPKLVAKRPISVRHVAPPRPPAGLETRRPRPRGSAGGGVSSTIVSTRARVLVPQASSRAQCTPRSVRDQAGTRRSRTHPAPTHPGARPKTNTGARPATLLNRDVNSRVSGDMNSRDLSWNNSGHTASSLSKPTEMAQIQAEDRAKKSESFLKANCEIDSDSITHAVSTTETEKIQPESEAAKNCDWLTDATDCEMDQLPDTPSQVAVLELVNSLAACAERETSSGCSISQPDRGQSSTHGSQTLEDPTSCNINTEHHHPHRSSRMEAQGDQEESEAPQEIDTSVSLPDAGHSQLEVRTEESVAERNDRTPLARNLELEGIPPVIKIVKMSRPLSVGFVIPPN</sequence>
<dbReference type="Proteomes" id="UP000271974">
    <property type="component" value="Unassembled WGS sequence"/>
</dbReference>
<feature type="compositionally biased region" description="Polar residues" evidence="1">
    <location>
        <begin position="834"/>
        <end position="859"/>
    </location>
</feature>
<evidence type="ECO:0000313" key="4">
    <source>
        <dbReference type="Proteomes" id="UP000271974"/>
    </source>
</evidence>
<dbReference type="SMART" id="SM00225">
    <property type="entry name" value="BTB"/>
    <property type="match status" value="1"/>
</dbReference>
<evidence type="ECO:0000313" key="3">
    <source>
        <dbReference type="EMBL" id="RUS71269.1"/>
    </source>
</evidence>
<dbReference type="Pfam" id="PF00651">
    <property type="entry name" value="BTB"/>
    <property type="match status" value="1"/>
</dbReference>
<feature type="compositionally biased region" description="Polar residues" evidence="1">
    <location>
        <begin position="951"/>
        <end position="981"/>
    </location>
</feature>
<dbReference type="PROSITE" id="PS50097">
    <property type="entry name" value="BTB"/>
    <property type="match status" value="1"/>
</dbReference>
<dbReference type="InterPro" id="IPR011333">
    <property type="entry name" value="SKP1/BTB/POZ_sf"/>
</dbReference>
<feature type="region of interest" description="Disordered" evidence="1">
    <location>
        <begin position="237"/>
        <end position="257"/>
    </location>
</feature>
<protein>
    <recommendedName>
        <fullName evidence="2">BTB domain-containing protein</fullName>
    </recommendedName>
</protein>
<dbReference type="InterPro" id="IPR000210">
    <property type="entry name" value="BTB/POZ_dom"/>
</dbReference>
<feature type="domain" description="BTB" evidence="2">
    <location>
        <begin position="379"/>
        <end position="446"/>
    </location>
</feature>
<dbReference type="PANTHER" id="PTHR22427">
    <property type="entry name" value="GH15728P"/>
    <property type="match status" value="1"/>
</dbReference>
<feature type="region of interest" description="Disordered" evidence="1">
    <location>
        <begin position="950"/>
        <end position="1035"/>
    </location>
</feature>
<feature type="region of interest" description="Disordered" evidence="1">
    <location>
        <begin position="739"/>
        <end position="861"/>
    </location>
</feature>
<proteinExistence type="predicted"/>
<evidence type="ECO:0000256" key="1">
    <source>
        <dbReference type="SAM" id="MobiDB-lite"/>
    </source>
</evidence>
<feature type="compositionally biased region" description="Basic and acidic residues" evidence="1">
    <location>
        <begin position="245"/>
        <end position="254"/>
    </location>
</feature>